<gene>
    <name evidence="3" type="ORF">ABVK25_001977</name>
</gene>
<reference evidence="3 4" key="1">
    <citation type="submission" date="2024-09" db="EMBL/GenBank/DDBJ databases">
        <title>Rethinking Asexuality: The Enigmatic Case of Functional Sexual Genes in Lepraria (Stereocaulaceae).</title>
        <authorList>
            <person name="Doellman M."/>
            <person name="Sun Y."/>
            <person name="Barcenas-Pena A."/>
            <person name="Lumbsch H.T."/>
            <person name="Grewe F."/>
        </authorList>
    </citation>
    <scope>NUCLEOTIDE SEQUENCE [LARGE SCALE GENOMIC DNA]</scope>
    <source>
        <strain evidence="3 4">Grewe 0041</strain>
    </source>
</reference>
<sequence>MEGSQLLAYFFCDVNDERKRSFLDMLRTLTWQLLRQKPDQLNTLTDAYDSGEQLSARLLNNALRQLIRSGAACRLVIDILDECREDIRKSVLRLCELLRPEEKILIANHPENDIHKEIRKLRKEFAMVPIREEDNSRDIRAYLQEKIRDLNFRDIEDPDLNVQRFGH</sequence>
<dbReference type="PANTHER" id="PTHR10039:SF14">
    <property type="entry name" value="NACHT DOMAIN-CONTAINING PROTEIN"/>
    <property type="match status" value="1"/>
</dbReference>
<evidence type="ECO:0000313" key="4">
    <source>
        <dbReference type="Proteomes" id="UP001590951"/>
    </source>
</evidence>
<accession>A0ABR4BNP8</accession>
<dbReference type="InterPro" id="IPR056884">
    <property type="entry name" value="NPHP3-like_N"/>
</dbReference>
<evidence type="ECO:0000313" key="3">
    <source>
        <dbReference type="EMBL" id="KAL2057593.1"/>
    </source>
</evidence>
<organism evidence="3 4">
    <name type="scientific">Lepraria finkii</name>
    <dbReference type="NCBI Taxonomy" id="1340010"/>
    <lineage>
        <taxon>Eukaryota</taxon>
        <taxon>Fungi</taxon>
        <taxon>Dikarya</taxon>
        <taxon>Ascomycota</taxon>
        <taxon>Pezizomycotina</taxon>
        <taxon>Lecanoromycetes</taxon>
        <taxon>OSLEUM clade</taxon>
        <taxon>Lecanoromycetidae</taxon>
        <taxon>Lecanorales</taxon>
        <taxon>Lecanorineae</taxon>
        <taxon>Stereocaulaceae</taxon>
        <taxon>Lepraria</taxon>
    </lineage>
</organism>
<keyword evidence="4" id="KW-1185">Reference proteome</keyword>
<protein>
    <recommendedName>
        <fullName evidence="2">Nephrocystin 3-like N-terminal domain-containing protein</fullName>
    </recommendedName>
</protein>
<dbReference type="Pfam" id="PF24883">
    <property type="entry name" value="NPHP3_N"/>
    <property type="match status" value="1"/>
</dbReference>
<evidence type="ECO:0000256" key="1">
    <source>
        <dbReference type="ARBA" id="ARBA00022737"/>
    </source>
</evidence>
<evidence type="ECO:0000259" key="2">
    <source>
        <dbReference type="Pfam" id="PF24883"/>
    </source>
</evidence>
<dbReference type="Proteomes" id="UP001590951">
    <property type="component" value="Unassembled WGS sequence"/>
</dbReference>
<dbReference type="EMBL" id="JBHFEH010000004">
    <property type="protein sequence ID" value="KAL2057593.1"/>
    <property type="molecule type" value="Genomic_DNA"/>
</dbReference>
<proteinExistence type="predicted"/>
<feature type="domain" description="Nephrocystin 3-like N-terminal" evidence="2">
    <location>
        <begin position="5"/>
        <end position="98"/>
    </location>
</feature>
<comment type="caution">
    <text evidence="3">The sequence shown here is derived from an EMBL/GenBank/DDBJ whole genome shotgun (WGS) entry which is preliminary data.</text>
</comment>
<name>A0ABR4BNP8_9LECA</name>
<dbReference type="PANTHER" id="PTHR10039">
    <property type="entry name" value="AMELOGENIN"/>
    <property type="match status" value="1"/>
</dbReference>
<keyword evidence="1" id="KW-0677">Repeat</keyword>